<evidence type="ECO:0000313" key="2">
    <source>
        <dbReference type="Proteomes" id="UP000253303"/>
    </source>
</evidence>
<comment type="caution">
    <text evidence="1">The sequence shown here is derived from an EMBL/GenBank/DDBJ whole genome shotgun (WGS) entry which is preliminary data.</text>
</comment>
<protein>
    <submittedName>
        <fullName evidence="1">Uncharacterized protein</fullName>
    </submittedName>
</protein>
<accession>A0A366LJW1</accession>
<dbReference type="AlphaFoldDB" id="A0A366LJW1"/>
<gene>
    <name evidence="1" type="ORF">DP939_42260</name>
</gene>
<dbReference type="EMBL" id="QMEY01000037">
    <property type="protein sequence ID" value="RBQ14176.1"/>
    <property type="molecule type" value="Genomic_DNA"/>
</dbReference>
<organism evidence="1 2">
    <name type="scientific">Spongiactinospora rosea</name>
    <dbReference type="NCBI Taxonomy" id="2248750"/>
    <lineage>
        <taxon>Bacteria</taxon>
        <taxon>Bacillati</taxon>
        <taxon>Actinomycetota</taxon>
        <taxon>Actinomycetes</taxon>
        <taxon>Streptosporangiales</taxon>
        <taxon>Streptosporangiaceae</taxon>
        <taxon>Spongiactinospora</taxon>
    </lineage>
</organism>
<sequence>MLAYPMRRPPRAATPEQEETARRLVAALRTRDIPADIGYEHGKVQVALGPDLIVVVQDDGIWWHSPRLLRPGIPLYVHRGTVAGAAEALACDYALLNPTSEAIAEVQHDACV</sequence>
<proteinExistence type="predicted"/>
<dbReference type="Proteomes" id="UP000253303">
    <property type="component" value="Unassembled WGS sequence"/>
</dbReference>
<name>A0A366LJW1_9ACTN</name>
<reference evidence="1 2" key="1">
    <citation type="submission" date="2018-06" db="EMBL/GenBank/DDBJ databases">
        <title>Sphaerisporangium craniellae sp. nov., isolated from a marine sponge in the South China Sea.</title>
        <authorList>
            <person name="Li L."/>
        </authorList>
    </citation>
    <scope>NUCLEOTIDE SEQUENCE [LARGE SCALE GENOMIC DNA]</scope>
    <source>
        <strain evidence="1 2">LHW63015</strain>
    </source>
</reference>
<evidence type="ECO:0000313" key="1">
    <source>
        <dbReference type="EMBL" id="RBQ14176.1"/>
    </source>
</evidence>
<keyword evidence="2" id="KW-1185">Reference proteome</keyword>